<evidence type="ECO:0000256" key="2">
    <source>
        <dbReference type="ARBA" id="ARBA00022475"/>
    </source>
</evidence>
<proteinExistence type="predicted"/>
<organism evidence="8 9">
    <name type="scientific">Sphingomonas lutea</name>
    <dbReference type="NCBI Taxonomy" id="1045317"/>
    <lineage>
        <taxon>Bacteria</taxon>
        <taxon>Pseudomonadati</taxon>
        <taxon>Pseudomonadota</taxon>
        <taxon>Alphaproteobacteria</taxon>
        <taxon>Sphingomonadales</taxon>
        <taxon>Sphingomonadaceae</taxon>
        <taxon>Sphingomonas</taxon>
    </lineage>
</organism>
<keyword evidence="3 6" id="KW-0812">Transmembrane</keyword>
<keyword evidence="2" id="KW-1003">Cell membrane</keyword>
<evidence type="ECO:0000313" key="8">
    <source>
        <dbReference type="EMBL" id="QNN66344.1"/>
    </source>
</evidence>
<feature type="transmembrane region" description="Helical" evidence="6">
    <location>
        <begin position="297"/>
        <end position="318"/>
    </location>
</feature>
<dbReference type="InterPro" id="IPR018076">
    <property type="entry name" value="T2SS_GspF_dom"/>
</dbReference>
<keyword evidence="5 6" id="KW-0472">Membrane</keyword>
<keyword evidence="9" id="KW-1185">Reference proteome</keyword>
<name>A0A7G9SER9_9SPHN</name>
<dbReference type="GO" id="GO:0005886">
    <property type="term" value="C:plasma membrane"/>
    <property type="evidence" value="ECO:0007669"/>
    <property type="project" value="UniProtKB-SubCell"/>
</dbReference>
<reference evidence="8 9" key="1">
    <citation type="submission" date="2020-08" db="EMBL/GenBank/DDBJ databases">
        <title>Genome sequence of Sphingomonas lutea KCTC 23642T.</title>
        <authorList>
            <person name="Hyun D.-W."/>
            <person name="Bae J.-W."/>
        </authorList>
    </citation>
    <scope>NUCLEOTIDE SEQUENCE [LARGE SCALE GENOMIC DNA]</scope>
    <source>
        <strain evidence="8 9">KCTC 23642</strain>
    </source>
</reference>
<dbReference type="PANTHER" id="PTHR35007:SF2">
    <property type="entry name" value="PILUS ASSEMBLE PROTEIN"/>
    <property type="match status" value="1"/>
</dbReference>
<evidence type="ECO:0000313" key="9">
    <source>
        <dbReference type="Proteomes" id="UP000515971"/>
    </source>
</evidence>
<feature type="transmembrane region" description="Helical" evidence="6">
    <location>
        <begin position="16"/>
        <end position="38"/>
    </location>
</feature>
<protein>
    <submittedName>
        <fullName evidence="8">Type II secretion system F family protein</fullName>
    </submittedName>
</protein>
<accession>A0A7G9SER9</accession>
<evidence type="ECO:0000256" key="3">
    <source>
        <dbReference type="ARBA" id="ARBA00022692"/>
    </source>
</evidence>
<dbReference type="PANTHER" id="PTHR35007">
    <property type="entry name" value="INTEGRAL MEMBRANE PROTEIN-RELATED"/>
    <property type="match status" value="1"/>
</dbReference>
<evidence type="ECO:0000259" key="7">
    <source>
        <dbReference type="Pfam" id="PF00482"/>
    </source>
</evidence>
<dbReference type="KEGG" id="slut:H9L13_06290"/>
<dbReference type="EMBL" id="CP060718">
    <property type="protein sequence ID" value="QNN66344.1"/>
    <property type="molecule type" value="Genomic_DNA"/>
</dbReference>
<gene>
    <name evidence="8" type="ORF">H9L13_06290</name>
</gene>
<dbReference type="Proteomes" id="UP000515971">
    <property type="component" value="Chromosome"/>
</dbReference>
<evidence type="ECO:0000256" key="5">
    <source>
        <dbReference type="ARBA" id="ARBA00023136"/>
    </source>
</evidence>
<evidence type="ECO:0000256" key="4">
    <source>
        <dbReference type="ARBA" id="ARBA00022989"/>
    </source>
</evidence>
<dbReference type="AlphaFoldDB" id="A0A7G9SER9"/>
<evidence type="ECO:0000256" key="1">
    <source>
        <dbReference type="ARBA" id="ARBA00004651"/>
    </source>
</evidence>
<keyword evidence="4 6" id="KW-1133">Transmembrane helix</keyword>
<dbReference type="Pfam" id="PF00482">
    <property type="entry name" value="T2SSF"/>
    <property type="match status" value="1"/>
</dbReference>
<sequence length="353" mass="38743">MQAPPPTGPTLLGFDVIWIATVLSAVATFAVLLAIYAATTVRDPMARRVKALNERREQLKAGIVASTNKRKKLTNKNEAADRVRSILSSFKMLQDDQIKKTQLRLMQAGIRTKDLAFFIIFARFVLPVVIGISAILAIYVFDVFPDWSALRRYMTVTGSLVGSYKAPDIWLKNKVTKRSNAVRKGLPDALDLLVICAEAGLTVDAAFARVSKELGKAYPELGDEFGLTAIELGFLNERRMAFENLANRVDLEAVRGVVTTMIQTEKYGTPLASALRVLSAEFRHARMMRAEEKAARLPAIMTVPLICFILPVLFIVILGRLPARSATASSTADPFVPRAVPGGAWGTQRPARA</sequence>
<feature type="domain" description="Type II secretion system protein GspF" evidence="7">
    <location>
        <begin position="190"/>
        <end position="318"/>
    </location>
</feature>
<feature type="transmembrane region" description="Helical" evidence="6">
    <location>
        <begin position="115"/>
        <end position="141"/>
    </location>
</feature>
<evidence type="ECO:0000256" key="6">
    <source>
        <dbReference type="SAM" id="Phobius"/>
    </source>
</evidence>
<comment type="subcellular location">
    <subcellularLocation>
        <location evidence="1">Cell membrane</location>
        <topology evidence="1">Multi-pass membrane protein</topology>
    </subcellularLocation>
</comment>